<protein>
    <submittedName>
        <fullName evidence="2">Uncharacterized protein</fullName>
    </submittedName>
</protein>
<organism evidence="2">
    <name type="scientific">Podoviridae sp. ctnCN2</name>
    <dbReference type="NCBI Taxonomy" id="2825274"/>
    <lineage>
        <taxon>Viruses</taxon>
        <taxon>Duplodnaviria</taxon>
        <taxon>Heunggongvirae</taxon>
        <taxon>Uroviricota</taxon>
        <taxon>Caudoviricetes</taxon>
    </lineage>
</organism>
<proteinExistence type="predicted"/>
<feature type="region of interest" description="Disordered" evidence="1">
    <location>
        <begin position="1"/>
        <end position="28"/>
    </location>
</feature>
<accession>A0A8S5PM41</accession>
<evidence type="ECO:0000313" key="2">
    <source>
        <dbReference type="EMBL" id="DAE07531.1"/>
    </source>
</evidence>
<name>A0A8S5PM41_9CAUD</name>
<evidence type="ECO:0000256" key="1">
    <source>
        <dbReference type="SAM" id="MobiDB-lite"/>
    </source>
</evidence>
<reference evidence="2" key="1">
    <citation type="journal article" date="2021" name="Proc. Natl. Acad. Sci. U.S.A.">
        <title>A Catalog of Tens of Thousands of Viruses from Human Metagenomes Reveals Hidden Associations with Chronic Diseases.</title>
        <authorList>
            <person name="Tisza M.J."/>
            <person name="Buck C.B."/>
        </authorList>
    </citation>
    <scope>NUCLEOTIDE SEQUENCE</scope>
    <source>
        <strain evidence="2">CtnCN2</strain>
    </source>
</reference>
<dbReference type="EMBL" id="BK015452">
    <property type="protein sequence ID" value="DAE07531.1"/>
    <property type="molecule type" value="Genomic_DNA"/>
</dbReference>
<sequence>MNVTVGPVSAGASGASSRGGGGSRRASRTTIWRSVAKSLLVVSLSVRRASRRGVALSAIKRIFCTKAASDGLRELSAISSCLACSSFWKKGLACRRSSCSRLIS</sequence>